<evidence type="ECO:0000313" key="3">
    <source>
        <dbReference type="Proteomes" id="UP000316781"/>
    </source>
</evidence>
<dbReference type="EMBL" id="VJMF01000020">
    <property type="protein sequence ID" value="TRL36490.1"/>
    <property type="molecule type" value="Genomic_DNA"/>
</dbReference>
<protein>
    <submittedName>
        <fullName evidence="2">Uncharacterized protein</fullName>
    </submittedName>
</protein>
<name>A0A549T3X9_METSR</name>
<evidence type="ECO:0000256" key="1">
    <source>
        <dbReference type="SAM" id="MobiDB-lite"/>
    </source>
</evidence>
<reference evidence="2 3" key="1">
    <citation type="submission" date="2019-07" db="EMBL/GenBank/DDBJ databases">
        <title>Ln-dependent methylotrophs.</title>
        <authorList>
            <person name="Tani A."/>
        </authorList>
    </citation>
    <scope>NUCLEOTIDE SEQUENCE [LARGE SCALE GENOMIC DNA]</scope>
    <source>
        <strain evidence="2 3">SM89A</strain>
    </source>
</reference>
<accession>A0A549T3X9</accession>
<feature type="compositionally biased region" description="Basic residues" evidence="1">
    <location>
        <begin position="73"/>
        <end position="82"/>
    </location>
</feature>
<feature type="region of interest" description="Disordered" evidence="1">
    <location>
        <begin position="47"/>
        <end position="82"/>
    </location>
</feature>
<organism evidence="2 3">
    <name type="scientific">Methylosinus sporium</name>
    <dbReference type="NCBI Taxonomy" id="428"/>
    <lineage>
        <taxon>Bacteria</taxon>
        <taxon>Pseudomonadati</taxon>
        <taxon>Pseudomonadota</taxon>
        <taxon>Alphaproteobacteria</taxon>
        <taxon>Hyphomicrobiales</taxon>
        <taxon>Methylocystaceae</taxon>
        <taxon>Methylosinus</taxon>
    </lineage>
</organism>
<proteinExistence type="predicted"/>
<dbReference type="AlphaFoldDB" id="A0A549T3X9"/>
<dbReference type="Proteomes" id="UP000316781">
    <property type="component" value="Unassembled WGS sequence"/>
</dbReference>
<sequence>MPLRKDEGAAKTHWRKVADQFRPTLAKLAAFMDDAECNVLAYAREIPTARSTSSPKRLSRHHSQNCRRPTSTRARRRRQSIQ</sequence>
<gene>
    <name evidence="2" type="ORF">FM996_04860</name>
</gene>
<comment type="caution">
    <text evidence="2">The sequence shown here is derived from an EMBL/GenBank/DDBJ whole genome shotgun (WGS) entry which is preliminary data.</text>
</comment>
<evidence type="ECO:0000313" key="2">
    <source>
        <dbReference type="EMBL" id="TRL36490.1"/>
    </source>
</evidence>